<dbReference type="GO" id="GO:0004312">
    <property type="term" value="F:fatty acid synthase activity"/>
    <property type="evidence" value="ECO:0007669"/>
    <property type="project" value="InterPro"/>
</dbReference>
<dbReference type="InterPro" id="IPR014031">
    <property type="entry name" value="Ketoacyl_synth_C"/>
</dbReference>
<keyword evidence="5" id="KW-0378">Hydrolase</keyword>
<dbReference type="PANTHER" id="PTHR10982:SF21">
    <property type="entry name" value="FATTY ACID SYNTHASE SUBUNIT BETA"/>
    <property type="match status" value="1"/>
</dbReference>
<proteinExistence type="inferred from homology"/>
<keyword evidence="3" id="KW-0597">Phosphoprotein</keyword>
<dbReference type="InterPro" id="IPR003965">
    <property type="entry name" value="Fatty_acid_synthase"/>
</dbReference>
<dbReference type="GO" id="GO:0016787">
    <property type="term" value="F:hydrolase activity"/>
    <property type="evidence" value="ECO:0007669"/>
    <property type="project" value="UniProtKB-KW"/>
</dbReference>
<dbReference type="InterPro" id="IPR018201">
    <property type="entry name" value="Ketoacyl_synth_AS"/>
</dbReference>
<evidence type="ECO:0000256" key="7">
    <source>
        <dbReference type="ARBA" id="ARBA00023002"/>
    </source>
</evidence>
<dbReference type="Pfam" id="PF18094">
    <property type="entry name" value="DNA_pol_B_N"/>
    <property type="match status" value="1"/>
</dbReference>
<dbReference type="InterPro" id="IPR002539">
    <property type="entry name" value="MaoC-like_dom"/>
</dbReference>
<dbReference type="GO" id="GO:0004318">
    <property type="term" value="F:enoyl-[acyl-carrier-protein] reductase (NADH) activity"/>
    <property type="evidence" value="ECO:0007669"/>
    <property type="project" value="InterPro"/>
</dbReference>
<dbReference type="Gene3D" id="3.40.366.10">
    <property type="entry name" value="Malonyl-Coenzyme A Acyl Carrier Protein, domain 2"/>
    <property type="match status" value="3"/>
</dbReference>
<evidence type="ECO:0000256" key="6">
    <source>
        <dbReference type="ARBA" id="ARBA00022857"/>
    </source>
</evidence>
<dbReference type="InterPro" id="IPR016039">
    <property type="entry name" value="Thiolase-like"/>
</dbReference>
<keyword evidence="6" id="KW-0521">NADP</keyword>
<dbReference type="CDD" id="cd08950">
    <property type="entry name" value="KR_fFAS_SDR_c_like"/>
    <property type="match status" value="1"/>
</dbReference>
<dbReference type="CDD" id="cd00828">
    <property type="entry name" value="elong_cond_enzymes"/>
    <property type="match status" value="1"/>
</dbReference>
<evidence type="ECO:0000256" key="1">
    <source>
        <dbReference type="ARBA" id="ARBA00005254"/>
    </source>
</evidence>
<comment type="similarity">
    <text evidence="1">Belongs to the enoyl-CoA hydratase/isomerase family.</text>
</comment>
<comment type="caution">
    <text evidence="10">The sequence shown here is derived from an EMBL/GenBank/DDBJ whole genome shotgun (WGS) entry which is preliminary data.</text>
</comment>
<evidence type="ECO:0000256" key="4">
    <source>
        <dbReference type="ARBA" id="ARBA00022679"/>
    </source>
</evidence>
<accession>A0AAW9SIS6</accession>
<sequence length="3037" mass="321691">MKYEKLATLSTNVVTAPDLGAFAITFAGQSQPWLDTLSSVMASGNSKKLREVFTRAEELLAPLDDDLIGQLPAGFDPFGWAISLVTDEPFTGDTTNPAVSVPGIVLAQLGIVELLAKQGINITEAVAVTGHSQGVLAAEIVAHPEKAAELVALARLIGVACARGSRVAGFGRAPMMSISGLTVEELEPLLPQGCVIGLKNTQTTSVVIGKQDELDQLAEQLAAQQPKGREVECTVLPVSGAFHHPALAPVVAWVVERAERIGLDAETADRLARAILVDPSDWSAEVRGLIDLGATTILDLGPNTGVVKLTERNSEGYGVAVIAAATAAGRGVLSESDIEHPTSWLEFAPRLVTGDKPRVETKFTKLTGRSPILLGGMTPTTVDPEIVAAAANAGFWAELAGGGQVTPEIFEANVARLSELLEEGRSAQFNTMFLDPYLWGLHIGSRRLLPRAVAAGRPIDGVTISAGIPEVDEAVELVKQLREGGIPHISFKPGTIAQIESVLEIADTLAQQDTPYPIIMQVEGGRAGGHHSWEDLDDLLINTYAKIRRRDVVLAVGGGIGKPEQARDYLMGTWSTRYGLAPMPVDAVIIGTAAMAAKESTASESVKQMLVDTVGTDNWIPAGSAMDGMASGRSQLGADIHEIDNAAARAGRLLDEVAGDLTKVTERRAEIIEAINATAKPYFGDVSTMTYAEVLNRYLELCAPEGTFLDPTWSTRFVALVDRVEARLNAVDAGTFAALADGDSLRTQPQTEISRLSGLLDLDTQLHPADVTFFISELCRTPGKPVPFVPVIDAEVRRWWRSDSLWQAHDSRYDADQVCIIPGPQAVSGITRANEPVAEILGRFEKATAQALMDTGYLPEVPVDALSRMLAAPVIWWAGRQQSNPALALGAEHEWVCVSGASDVSRSQRLEHPGTGAILETIGADGSNDEVGEDFVWAQLTVPLPDAAGENTKLRIRLCQSAGVGAVPVVKHEDATAAMRELTRIAAGGELANIVDGVAEWESVWDPMAMADYDAVTIAAAGDESQATVPDALVGHAWPAIFAAVAQARTETGIDVVEGMLALVHLEHHIRMIGALPQETTTLRISARVDEVVDTDLGRLVVVRAEVRDGGTLLATLSERFAIRGRNGGETARTNTVPFPTVTDTPRSFRGALTVEAPKAMEPFSYVTGDRNPIHVDSRAAALAGLPGVIVHGMWLSAMAEHAAVVTSDAGIGNRVIEFTATMLSPVLPGQQVKFSVERRGFDDRPGAGEVREVTATVDGELVLTATAVIAAPTTAYVFPGQGIQSQGMGLSARTRSVAARRVWDQADAMTREKLGFSVLAIVRDNPVEVVVDGVRYFHPEGVLNLTQFTQVAMATLGLAQVAELREAGLLDETAHFAGHSVGEYNALAAFAGALDADAVLEVVYRRGLTMHELVERDEQGRSNYGLCALRPDKIGVGEDEVTEFVNRLSQETGEFLEVVNLNLAGKQYAVAGTVAGLAALAEQCERRSSDGKGFVRIPGIDVPFHSSVLRDGVDSFRKHLERLLPAEITPERLVGRYIPNLTATSFELTEKFVRQMAAVVDSDVLENILADFDSAAENPARLARMLLVELLAWQFCSPVRWIETQDLLLEDLGVSRIIEVGVGTAPTLANLAARTCQLPRHRSRDIRVLNLERDADAVFMRDQIQPEKPEPESEVTTEQDAAQALSGESGAAGETGEAGAAAAAEPTVSADQSAATEQATTITSSATPAAEVADISVSPAEALEVLICQWTKVRPDQLGAADSIETLVDGVSSRRNQLLLDLGVEFDLGSIEGAADAELADLKDKIDSLASGYSAFGPILSEAIADGIRRITGPAGAGANYIDDYVLGEWQLGKGWATAVSAEVMLGTREGASLRGGNLAHLAPAAPTSTAELNQLIDEAILAVATQRGVAVAKPSASDSGAGVVDSAALTEFADKLTGQRGILATAARTILEQLGHEITDAIDFDAEDADSNLVNLVTAELGADWPKLVTPTFTPTKAVLLDDRWATSRDDLARLWAAADEDVAGTAPGSIHETAVEQAQWWAAKADEAGRTQLASIYRQLADEVITNVDELPMSSDIAVVTGASPNSIGSAVTAQLLSQGATVVVTTSRLGRERLSFYKQLYRVNAQGEAKLWVVPANLSSFQDLDSLIDWIGTEQTTTIGAEVVVTKPALSPTLLFPFAAPTVSGSLADAGPASETQMRLLLWSVERLIAGMSALGGDNNLQHRLHVVLPGSPNRGRFGGDGAYGEAKAALDAVVARWNVEDAWRRRTTLAHAQIGWVRGTNLMGGNDPLVAAVEAKGVRTFSTEEMAAELIELASSETRKNAQTRPIQADLTGGLGDVDLNIAQLAQEAAQAAGLSAQNSQVASGARSQEPSSSRVLSGLPSPRRPISQTTPTFGDIAAAPEDMVVIVGAGELGPYGSSRTRFEAEVDDISAAGIVELAWSMGLISYEGGWRDADGQPLAESDIASRYRDEVLARVGVRRYADDGDLVDNTMTELTTVYLDRALSFAVRDRAAAETFVSSNPDNTTASFDAETGQWLVTRAAGTPVQVPRRMAMSRYAGGQIPQGFDPARYGIPADMMDNLDRVSLWNIVCTVDAFLSSGFSPAQLLEAVNPARVSSTQGTGIGAMESLRSLYIDGLLGQPRANDVLQEALPNVIAAHVMQSYVGGYGQMIHPVAACATAAVSVEEGVDKIALGKADFVVAGGFDDLSTEGITGFGDMAATADSATMEDKGIDHAYFSRPNDRRRGGFVESQGGGTVLLARGDIARDMGLPVLGVVAYAQSFADGAHTSIPAPGLGALAAAQGGEKSRLARALASLDVTADQVAVLSKHDTSTNANDPNESELHERIADELGRERSNPLLVVSQKSLTGHAKGGAAAFQIIGLTQVLRSGIVPGNRSLDCVDPALAEHSRLVWPTKAVNFGNTLPLKAGFVTSLGFGHVSALVAVVHPEAFYQAIVQHDGAEAAERWRSAAHNREAAGLRRIDEAIYGGEALYERPRERNLADGGRFGSPAALEKAVLLSDGARLIDGVLQP</sequence>
<dbReference type="InterPro" id="IPR001227">
    <property type="entry name" value="Ac_transferase_dom_sf"/>
</dbReference>
<dbReference type="SMART" id="SM00827">
    <property type="entry name" value="PKS_AT"/>
    <property type="match status" value="1"/>
</dbReference>
<dbReference type="Pfam" id="PF08354">
    <property type="entry name" value="Fas1-AflB-like_hel"/>
    <property type="match status" value="1"/>
</dbReference>
<dbReference type="Gene3D" id="3.10.129.10">
    <property type="entry name" value="Hotdog Thioesterase"/>
    <property type="match status" value="1"/>
</dbReference>
<evidence type="ECO:0000313" key="10">
    <source>
        <dbReference type="EMBL" id="MEO3717107.1"/>
    </source>
</evidence>
<reference evidence="10" key="1">
    <citation type="submission" date="2023-05" db="EMBL/GenBank/DDBJ databases">
        <authorList>
            <person name="Du J."/>
        </authorList>
    </citation>
    <scope>NUCLEOTIDE SEQUENCE</scope>
    <source>
        <strain evidence="10">UMB1064</strain>
    </source>
</reference>
<dbReference type="SUPFAM" id="SSF54637">
    <property type="entry name" value="Thioesterase/thiol ester dehydrase-isomerase"/>
    <property type="match status" value="2"/>
</dbReference>
<evidence type="ECO:0000313" key="11">
    <source>
        <dbReference type="Proteomes" id="UP001223646"/>
    </source>
</evidence>
<dbReference type="InterPro" id="IPR047224">
    <property type="entry name" value="FAS_alpha_su_C"/>
</dbReference>
<dbReference type="InterPro" id="IPR014043">
    <property type="entry name" value="Acyl_transferase_dom"/>
</dbReference>
<dbReference type="SUPFAM" id="SSF51412">
    <property type="entry name" value="Inosine monophosphate dehydrogenase (IMPDH)"/>
    <property type="match status" value="1"/>
</dbReference>
<organism evidence="10 11">
    <name type="scientific">Corynebacterium amycolatum</name>
    <dbReference type="NCBI Taxonomy" id="43765"/>
    <lineage>
        <taxon>Bacteria</taxon>
        <taxon>Bacillati</taxon>
        <taxon>Actinomycetota</taxon>
        <taxon>Actinomycetes</taxon>
        <taxon>Mycobacteriales</taxon>
        <taxon>Corynebacteriaceae</taxon>
        <taxon>Corynebacterium</taxon>
    </lineage>
</organism>
<feature type="compositionally biased region" description="Polar residues" evidence="8">
    <location>
        <begin position="2367"/>
        <end position="2381"/>
    </location>
</feature>
<feature type="compositionally biased region" description="Polar residues" evidence="8">
    <location>
        <begin position="1710"/>
        <end position="1719"/>
    </location>
</feature>
<reference evidence="10" key="2">
    <citation type="submission" date="2024-05" db="EMBL/GenBank/DDBJ databases">
        <authorList>
            <person name="Wolfe A."/>
        </authorList>
    </citation>
    <scope>NUCLEOTIDE SEQUENCE</scope>
    <source>
        <strain evidence="10">UMB1064</strain>
    </source>
</reference>
<dbReference type="InterPro" id="IPR050830">
    <property type="entry name" value="Fungal_FAS"/>
</dbReference>
<dbReference type="Gene3D" id="3.90.25.70">
    <property type="match status" value="1"/>
</dbReference>
<dbReference type="EMBL" id="JASOOY020000020">
    <property type="protein sequence ID" value="MEO3717107.1"/>
    <property type="molecule type" value="Genomic_DNA"/>
</dbReference>
<dbReference type="InterPro" id="IPR014030">
    <property type="entry name" value="Ketoacyl_synth_N"/>
</dbReference>
<feature type="compositionally biased region" description="Low complexity" evidence="8">
    <location>
        <begin position="1720"/>
        <end position="1731"/>
    </location>
</feature>
<dbReference type="GO" id="GO:0005835">
    <property type="term" value="C:fatty acid synthase complex"/>
    <property type="evidence" value="ECO:0007669"/>
    <property type="project" value="InterPro"/>
</dbReference>
<dbReference type="SUPFAM" id="SSF52151">
    <property type="entry name" value="FabD/lysophospholipase-like"/>
    <property type="match status" value="2"/>
</dbReference>
<dbReference type="Proteomes" id="UP001223646">
    <property type="component" value="Unassembled WGS sequence"/>
</dbReference>
<dbReference type="FunFam" id="3.40.366.10:FF:000009">
    <property type="entry name" value="Fatty acid synthase Fas"/>
    <property type="match status" value="1"/>
</dbReference>
<dbReference type="InterPro" id="IPR029069">
    <property type="entry name" value="HotDog_dom_sf"/>
</dbReference>
<dbReference type="Pfam" id="PF00109">
    <property type="entry name" value="ketoacyl-synt"/>
    <property type="match status" value="1"/>
</dbReference>
<dbReference type="InterPro" id="IPR032088">
    <property type="entry name" value="SAT"/>
</dbReference>
<keyword evidence="4" id="KW-0808">Transferase</keyword>
<dbReference type="PROSITE" id="PS52004">
    <property type="entry name" value="KS3_2"/>
    <property type="match status" value="1"/>
</dbReference>
<dbReference type="Pfam" id="PF16073">
    <property type="entry name" value="SAT"/>
    <property type="match status" value="1"/>
</dbReference>
<dbReference type="InterPro" id="IPR016035">
    <property type="entry name" value="Acyl_Trfase/lysoPLipase"/>
</dbReference>
<dbReference type="Pfam" id="PF00698">
    <property type="entry name" value="Acyl_transf_1"/>
    <property type="match status" value="1"/>
</dbReference>
<dbReference type="Pfam" id="PF01575">
    <property type="entry name" value="MaoC_dehydratas"/>
    <property type="match status" value="1"/>
</dbReference>
<feature type="region of interest" description="Disordered" evidence="8">
    <location>
        <begin position="2366"/>
        <end position="2400"/>
    </location>
</feature>
<dbReference type="Gene3D" id="1.20.930.70">
    <property type="match status" value="1"/>
</dbReference>
<dbReference type="PROSITE" id="PS00606">
    <property type="entry name" value="KS3_1"/>
    <property type="match status" value="1"/>
</dbReference>
<dbReference type="Gene3D" id="3.20.20.70">
    <property type="entry name" value="Aldolase class I"/>
    <property type="match status" value="1"/>
</dbReference>
<dbReference type="SUPFAM" id="SSF53901">
    <property type="entry name" value="Thiolase-like"/>
    <property type="match status" value="2"/>
</dbReference>
<dbReference type="PRINTS" id="PR01483">
    <property type="entry name" value="FASYNTHASE"/>
</dbReference>
<dbReference type="InterPro" id="IPR013565">
    <property type="entry name" value="Fas1/AflB-like_central"/>
</dbReference>
<dbReference type="Gene3D" id="3.40.47.10">
    <property type="match status" value="1"/>
</dbReference>
<dbReference type="SUPFAM" id="SSF51735">
    <property type="entry name" value="NAD(P)-binding Rossmann-fold domains"/>
    <property type="match status" value="1"/>
</dbReference>
<dbReference type="RefSeq" id="WP_284825937.1">
    <property type="nucleotide sequence ID" value="NZ_JASOOY020000020.1"/>
</dbReference>
<keyword evidence="7" id="KW-0560">Oxidoreductase</keyword>
<dbReference type="InterPro" id="IPR013785">
    <property type="entry name" value="Aldolase_TIM"/>
</dbReference>
<gene>
    <name evidence="10" type="ORF">QP460_005835</name>
</gene>
<evidence type="ECO:0000256" key="3">
    <source>
        <dbReference type="ARBA" id="ARBA00022553"/>
    </source>
</evidence>
<evidence type="ECO:0000256" key="8">
    <source>
        <dbReference type="SAM" id="MobiDB-lite"/>
    </source>
</evidence>
<dbReference type="GO" id="GO:0006633">
    <property type="term" value="P:fatty acid biosynthetic process"/>
    <property type="evidence" value="ECO:0007669"/>
    <property type="project" value="InterPro"/>
</dbReference>
<feature type="domain" description="Ketosynthase family 3 (KS3)" evidence="9">
    <location>
        <begin position="2475"/>
        <end position="2952"/>
    </location>
</feature>
<evidence type="ECO:0000256" key="5">
    <source>
        <dbReference type="ARBA" id="ARBA00022801"/>
    </source>
</evidence>
<dbReference type="Gene3D" id="3.40.50.720">
    <property type="entry name" value="NAD(P)-binding Rossmann-like Domain"/>
    <property type="match status" value="1"/>
</dbReference>
<keyword evidence="2" id="KW-0596">Phosphopantetheine</keyword>
<evidence type="ECO:0000259" key="9">
    <source>
        <dbReference type="PROSITE" id="PS52004"/>
    </source>
</evidence>
<name>A0AAW9SIS6_CORAY</name>
<dbReference type="PANTHER" id="PTHR10982">
    <property type="entry name" value="MALONYL COA-ACYL CARRIER PROTEIN TRANSACYLASE"/>
    <property type="match status" value="1"/>
</dbReference>
<dbReference type="InterPro" id="IPR020841">
    <property type="entry name" value="PKS_Beta-ketoAc_synthase_dom"/>
</dbReference>
<evidence type="ECO:0000256" key="2">
    <source>
        <dbReference type="ARBA" id="ARBA00022450"/>
    </source>
</evidence>
<dbReference type="Pfam" id="PF02801">
    <property type="entry name" value="Ketoacyl-synt_C"/>
    <property type="match status" value="1"/>
</dbReference>
<dbReference type="Gene3D" id="3.30.70.3330">
    <property type="match status" value="1"/>
</dbReference>
<dbReference type="InterPro" id="IPR036291">
    <property type="entry name" value="NAD(P)-bd_dom_sf"/>
</dbReference>
<feature type="compositionally biased region" description="Low complexity" evidence="8">
    <location>
        <begin position="1682"/>
        <end position="1706"/>
    </location>
</feature>
<protein>
    <submittedName>
        <fullName evidence="10">Type I polyketide synthase</fullName>
    </submittedName>
</protein>
<dbReference type="GO" id="GO:0004315">
    <property type="term" value="F:3-oxoacyl-[acyl-carrier-protein] synthase activity"/>
    <property type="evidence" value="ECO:0007669"/>
    <property type="project" value="InterPro"/>
</dbReference>
<feature type="region of interest" description="Disordered" evidence="8">
    <location>
        <begin position="1660"/>
        <end position="1732"/>
    </location>
</feature>